<dbReference type="STRING" id="1076256.A0A2H3BKN2"/>
<dbReference type="Proteomes" id="UP000218334">
    <property type="component" value="Unassembled WGS sequence"/>
</dbReference>
<evidence type="ECO:0000256" key="1">
    <source>
        <dbReference type="ARBA" id="ARBA00009005"/>
    </source>
</evidence>
<accession>A0A2H3BKN2</accession>
<dbReference type="PANTHER" id="PTHR48104:SF30">
    <property type="entry name" value="METACASPASE-1"/>
    <property type="match status" value="1"/>
</dbReference>
<organism evidence="4 5">
    <name type="scientific">Armillaria solidipes</name>
    <dbReference type="NCBI Taxonomy" id="1076256"/>
    <lineage>
        <taxon>Eukaryota</taxon>
        <taxon>Fungi</taxon>
        <taxon>Dikarya</taxon>
        <taxon>Basidiomycota</taxon>
        <taxon>Agaricomycotina</taxon>
        <taxon>Agaricomycetes</taxon>
        <taxon>Agaricomycetidae</taxon>
        <taxon>Agaricales</taxon>
        <taxon>Marasmiineae</taxon>
        <taxon>Physalacriaceae</taxon>
        <taxon>Armillaria</taxon>
    </lineage>
</organism>
<gene>
    <name evidence="4" type="ORF">ARMSODRAFT_1022536</name>
</gene>
<evidence type="ECO:0000259" key="3">
    <source>
        <dbReference type="Pfam" id="PF00656"/>
    </source>
</evidence>
<comment type="similarity">
    <text evidence="1">Belongs to the peptidase C14B family.</text>
</comment>
<name>A0A2H3BKN2_9AGAR</name>
<sequence>MSDSESQPMSEDRPKVSHKFITLWIPHCTDEETSQYSAAHRVDATQFWAVLIGINAYPSSPLRGCVSDVEKMEEFLTKDLGVLEGRIECLLSTNPIIQHGDNIIIYFSGHGSSYDLSISGLFEADDISGVGPIEALCPMDRTASGTDSRKPCIPDISDREINNILAEISRAKGNHITLILDCCHSSGASREPNEPLNMVRRAPSLPATSIKDMLDAAHTRLEILPKYHSVFKGNWKPDMTSHVVLAACTETQHAKEAEGAGNHCNGIFTQALIGALKSDGLKEESTYVDLITISASMIPPNAKQTPMVAGDMYARRLWYQPDIPAVPDLDLAPVTTPTPTPQPEMSKKVSSWPGMHVWLLNVVGVGVGVGIGLIAWLRG</sequence>
<dbReference type="InterPro" id="IPR050452">
    <property type="entry name" value="Metacaspase"/>
</dbReference>
<keyword evidence="2" id="KW-0812">Transmembrane</keyword>
<keyword evidence="2" id="KW-0472">Membrane</keyword>
<proteinExistence type="inferred from homology"/>
<keyword evidence="2" id="KW-1133">Transmembrane helix</keyword>
<evidence type="ECO:0000313" key="4">
    <source>
        <dbReference type="EMBL" id="PBK65107.1"/>
    </source>
</evidence>
<dbReference type="PANTHER" id="PTHR48104">
    <property type="entry name" value="METACASPASE-4"/>
    <property type="match status" value="1"/>
</dbReference>
<feature type="transmembrane region" description="Helical" evidence="2">
    <location>
        <begin position="355"/>
        <end position="377"/>
    </location>
</feature>
<reference evidence="5" key="1">
    <citation type="journal article" date="2017" name="Nat. Ecol. Evol.">
        <title>Genome expansion and lineage-specific genetic innovations in the forest pathogenic fungi Armillaria.</title>
        <authorList>
            <person name="Sipos G."/>
            <person name="Prasanna A.N."/>
            <person name="Walter M.C."/>
            <person name="O'Connor E."/>
            <person name="Balint B."/>
            <person name="Krizsan K."/>
            <person name="Kiss B."/>
            <person name="Hess J."/>
            <person name="Varga T."/>
            <person name="Slot J."/>
            <person name="Riley R."/>
            <person name="Boka B."/>
            <person name="Rigling D."/>
            <person name="Barry K."/>
            <person name="Lee J."/>
            <person name="Mihaltcheva S."/>
            <person name="LaButti K."/>
            <person name="Lipzen A."/>
            <person name="Waldron R."/>
            <person name="Moloney N.M."/>
            <person name="Sperisen C."/>
            <person name="Kredics L."/>
            <person name="Vagvoelgyi C."/>
            <person name="Patrignani A."/>
            <person name="Fitzpatrick D."/>
            <person name="Nagy I."/>
            <person name="Doyle S."/>
            <person name="Anderson J.B."/>
            <person name="Grigoriev I.V."/>
            <person name="Gueldener U."/>
            <person name="Muensterkoetter M."/>
            <person name="Nagy L.G."/>
        </authorList>
    </citation>
    <scope>NUCLEOTIDE SEQUENCE [LARGE SCALE GENOMIC DNA]</scope>
    <source>
        <strain evidence="5">28-4</strain>
    </source>
</reference>
<dbReference type="InterPro" id="IPR011600">
    <property type="entry name" value="Pept_C14_caspase"/>
</dbReference>
<feature type="domain" description="Peptidase C14 caspase" evidence="3">
    <location>
        <begin position="48"/>
        <end position="310"/>
    </location>
</feature>
<keyword evidence="5" id="KW-1185">Reference proteome</keyword>
<dbReference type="GO" id="GO:0005737">
    <property type="term" value="C:cytoplasm"/>
    <property type="evidence" value="ECO:0007669"/>
    <property type="project" value="TreeGrafter"/>
</dbReference>
<dbReference type="GO" id="GO:0006508">
    <property type="term" value="P:proteolysis"/>
    <property type="evidence" value="ECO:0007669"/>
    <property type="project" value="InterPro"/>
</dbReference>
<dbReference type="Gene3D" id="3.40.50.1460">
    <property type="match status" value="1"/>
</dbReference>
<dbReference type="AlphaFoldDB" id="A0A2H3BKN2"/>
<dbReference type="Pfam" id="PF00656">
    <property type="entry name" value="Peptidase_C14"/>
    <property type="match status" value="1"/>
</dbReference>
<evidence type="ECO:0000313" key="5">
    <source>
        <dbReference type="Proteomes" id="UP000218334"/>
    </source>
</evidence>
<dbReference type="EMBL" id="KZ293447">
    <property type="protein sequence ID" value="PBK65107.1"/>
    <property type="molecule type" value="Genomic_DNA"/>
</dbReference>
<protein>
    <recommendedName>
        <fullName evidence="3">Peptidase C14 caspase domain-containing protein</fullName>
    </recommendedName>
</protein>
<dbReference type="GO" id="GO:0004197">
    <property type="term" value="F:cysteine-type endopeptidase activity"/>
    <property type="evidence" value="ECO:0007669"/>
    <property type="project" value="InterPro"/>
</dbReference>
<evidence type="ECO:0000256" key="2">
    <source>
        <dbReference type="SAM" id="Phobius"/>
    </source>
</evidence>